<evidence type="ECO:0000313" key="1">
    <source>
        <dbReference type="EMBL" id="WBL37352.1"/>
    </source>
</evidence>
<gene>
    <name evidence="1" type="ORF">O0235_07200</name>
</gene>
<organism evidence="1 2">
    <name type="scientific">Tepidiforma flava</name>
    <dbReference type="NCBI Taxonomy" id="3004094"/>
    <lineage>
        <taxon>Bacteria</taxon>
        <taxon>Bacillati</taxon>
        <taxon>Chloroflexota</taxon>
        <taxon>Tepidiformia</taxon>
        <taxon>Tepidiformales</taxon>
        <taxon>Tepidiformaceae</taxon>
        <taxon>Tepidiforma</taxon>
    </lineage>
</organism>
<keyword evidence="2" id="KW-1185">Reference proteome</keyword>
<name>A0ABY7MAP6_9CHLR</name>
<protein>
    <submittedName>
        <fullName evidence="1">Uncharacterized protein</fullName>
    </submittedName>
</protein>
<reference evidence="1 2" key="1">
    <citation type="journal article" date="2023" name="ISME J.">
        <title>Thermophilic Dehalococcoidia with unusual traits shed light on an unexpected past.</title>
        <authorList>
            <person name="Palmer M."/>
            <person name="Covington J.K."/>
            <person name="Zhou E.M."/>
            <person name="Thomas S.C."/>
            <person name="Habib N."/>
            <person name="Seymour C.O."/>
            <person name="Lai D."/>
            <person name="Johnston J."/>
            <person name="Hashimi A."/>
            <person name="Jiao J.Y."/>
            <person name="Muok A.R."/>
            <person name="Liu L."/>
            <person name="Xian W.D."/>
            <person name="Zhi X.Y."/>
            <person name="Li M.M."/>
            <person name="Silva L.P."/>
            <person name="Bowen B.P."/>
            <person name="Louie K."/>
            <person name="Briegel A."/>
            <person name="Pett-Ridge J."/>
            <person name="Weber P.K."/>
            <person name="Tocheva E.I."/>
            <person name="Woyke T."/>
            <person name="Northen T.R."/>
            <person name="Mayali X."/>
            <person name="Li W.J."/>
            <person name="Hedlund B.P."/>
        </authorList>
    </citation>
    <scope>NUCLEOTIDE SEQUENCE [LARGE SCALE GENOMIC DNA]</scope>
    <source>
        <strain evidence="1 2">YIM 72310</strain>
    </source>
</reference>
<evidence type="ECO:0000313" key="2">
    <source>
        <dbReference type="Proteomes" id="UP001212803"/>
    </source>
</evidence>
<dbReference type="RefSeq" id="WP_270057865.1">
    <property type="nucleotide sequence ID" value="NZ_CP115149.1"/>
</dbReference>
<dbReference type="EMBL" id="CP115149">
    <property type="protein sequence ID" value="WBL37352.1"/>
    <property type="molecule type" value="Genomic_DNA"/>
</dbReference>
<accession>A0ABY7MAP6</accession>
<sequence length="82" mass="8777">MDDSSEPGSPGGEVAIVCAWCRQQLSGAPSGRVSHGICPRCAREFLERLPASYLESIADDDGTVTLFSGYRFALEEVRRAAG</sequence>
<dbReference type="Proteomes" id="UP001212803">
    <property type="component" value="Chromosome"/>
</dbReference>
<proteinExistence type="predicted"/>